<feature type="chain" id="PRO_5015435134" evidence="2">
    <location>
        <begin position="21"/>
        <end position="231"/>
    </location>
</feature>
<accession>A0A2S1SHM2</accession>
<dbReference type="InterPro" id="IPR036249">
    <property type="entry name" value="Thioredoxin-like_sf"/>
</dbReference>
<reference evidence="5 6" key="1">
    <citation type="submission" date="2018-05" db="EMBL/GenBank/DDBJ databases">
        <title>Genome sequencing of Flavobacterium sp. HYN0049.</title>
        <authorList>
            <person name="Yi H."/>
            <person name="Baek C."/>
        </authorList>
    </citation>
    <scope>NUCLEOTIDE SEQUENCE [LARGE SCALE GENOMIC DNA]</scope>
    <source>
        <strain evidence="5 6">HYN0049</strain>
    </source>
</reference>
<keyword evidence="1" id="KW-0676">Redox-active center</keyword>
<dbReference type="PROSITE" id="PS00194">
    <property type="entry name" value="THIOREDOXIN_1"/>
    <property type="match status" value="1"/>
</dbReference>
<evidence type="ECO:0000313" key="5">
    <source>
        <dbReference type="EMBL" id="AWI25842.1"/>
    </source>
</evidence>
<dbReference type="PROSITE" id="PS51257">
    <property type="entry name" value="PROKAR_LIPOPROTEIN"/>
    <property type="match status" value="1"/>
</dbReference>
<dbReference type="EMBL" id="CP029187">
    <property type="protein sequence ID" value="AWI25842.1"/>
    <property type="molecule type" value="Genomic_DNA"/>
</dbReference>
<evidence type="ECO:0000256" key="2">
    <source>
        <dbReference type="SAM" id="SignalP"/>
    </source>
</evidence>
<dbReference type="PANTHER" id="PTHR43031:SF1">
    <property type="entry name" value="PYRIDINE NUCLEOTIDE-DISULPHIDE OXIDOREDUCTASE"/>
    <property type="match status" value="1"/>
</dbReference>
<feature type="domain" description="Thioredoxin" evidence="4">
    <location>
        <begin position="97"/>
        <end position="231"/>
    </location>
</feature>
<proteinExistence type="predicted"/>
<feature type="signal peptide" evidence="2">
    <location>
        <begin position="1"/>
        <end position="20"/>
    </location>
</feature>
<keyword evidence="2" id="KW-0732">Signal</keyword>
<sequence>MKLRLVLPLLICFILGSCQAQPSKKYESIPALAFAEKIKTTPEAQILDVRTPEEYNDQHIDNAKNVNWNSDDFAQKVATYDKSKPVFVYCMSGGRSKQAAAKLSEMGFTSIYELQGGIMKWNAAGLAPKSDRIVGMCPQEYKELLNTDKKVLINFYAEWCEPCKKMAPYITRMQSDMKDKVVIVRLNADENKTLMSEMKIDELPALYLYENKEVKWQHTGFINEEDLKKNL</sequence>
<dbReference type="SMART" id="SM00450">
    <property type="entry name" value="RHOD"/>
    <property type="match status" value="1"/>
</dbReference>
<keyword evidence="6" id="KW-1185">Reference proteome</keyword>
<dbReference type="PROSITE" id="PS50206">
    <property type="entry name" value="RHODANESE_3"/>
    <property type="match status" value="1"/>
</dbReference>
<dbReference type="Proteomes" id="UP000244937">
    <property type="component" value="Chromosome"/>
</dbReference>
<dbReference type="InterPro" id="IPR013766">
    <property type="entry name" value="Thioredoxin_domain"/>
</dbReference>
<dbReference type="OrthoDB" id="9808735at2"/>
<evidence type="ECO:0000259" key="4">
    <source>
        <dbReference type="PROSITE" id="PS51352"/>
    </source>
</evidence>
<dbReference type="RefSeq" id="WP_108903627.1">
    <property type="nucleotide sequence ID" value="NZ_CP029187.1"/>
</dbReference>
<dbReference type="SUPFAM" id="SSF52821">
    <property type="entry name" value="Rhodanese/Cell cycle control phosphatase"/>
    <property type="match status" value="1"/>
</dbReference>
<dbReference type="InterPro" id="IPR050229">
    <property type="entry name" value="GlpE_sulfurtransferase"/>
</dbReference>
<dbReference type="Pfam" id="PF00085">
    <property type="entry name" value="Thioredoxin"/>
    <property type="match status" value="1"/>
</dbReference>
<evidence type="ECO:0000313" key="6">
    <source>
        <dbReference type="Proteomes" id="UP000244937"/>
    </source>
</evidence>
<organism evidence="5 6">
    <name type="scientific">Flavobacterium pallidum</name>
    <dbReference type="NCBI Taxonomy" id="2172098"/>
    <lineage>
        <taxon>Bacteria</taxon>
        <taxon>Pseudomonadati</taxon>
        <taxon>Bacteroidota</taxon>
        <taxon>Flavobacteriia</taxon>
        <taxon>Flavobacteriales</taxon>
        <taxon>Flavobacteriaceae</taxon>
        <taxon>Flavobacterium</taxon>
    </lineage>
</organism>
<dbReference type="KEGG" id="fpal:HYN49_07965"/>
<dbReference type="Gene3D" id="3.40.30.10">
    <property type="entry name" value="Glutaredoxin"/>
    <property type="match status" value="1"/>
</dbReference>
<dbReference type="InterPro" id="IPR036873">
    <property type="entry name" value="Rhodanese-like_dom_sf"/>
</dbReference>
<dbReference type="InterPro" id="IPR017937">
    <property type="entry name" value="Thioredoxin_CS"/>
</dbReference>
<gene>
    <name evidence="5" type="ORF">HYN49_07965</name>
</gene>
<dbReference type="AlphaFoldDB" id="A0A2S1SHM2"/>
<dbReference type="CDD" id="cd00158">
    <property type="entry name" value="RHOD"/>
    <property type="match status" value="1"/>
</dbReference>
<dbReference type="Pfam" id="PF00581">
    <property type="entry name" value="Rhodanese"/>
    <property type="match status" value="1"/>
</dbReference>
<evidence type="ECO:0000259" key="3">
    <source>
        <dbReference type="PROSITE" id="PS50206"/>
    </source>
</evidence>
<name>A0A2S1SHM2_9FLAO</name>
<dbReference type="InterPro" id="IPR001763">
    <property type="entry name" value="Rhodanese-like_dom"/>
</dbReference>
<evidence type="ECO:0000256" key="1">
    <source>
        <dbReference type="ARBA" id="ARBA00023284"/>
    </source>
</evidence>
<dbReference type="SUPFAM" id="SSF52833">
    <property type="entry name" value="Thioredoxin-like"/>
    <property type="match status" value="1"/>
</dbReference>
<dbReference type="CDD" id="cd02947">
    <property type="entry name" value="TRX_family"/>
    <property type="match status" value="1"/>
</dbReference>
<feature type="domain" description="Rhodanese" evidence="3">
    <location>
        <begin position="40"/>
        <end position="130"/>
    </location>
</feature>
<protein>
    <submittedName>
        <fullName evidence="5">Thioredoxin</fullName>
    </submittedName>
</protein>
<dbReference type="Gene3D" id="3.40.250.10">
    <property type="entry name" value="Rhodanese-like domain"/>
    <property type="match status" value="1"/>
</dbReference>
<dbReference type="PROSITE" id="PS51352">
    <property type="entry name" value="THIOREDOXIN_2"/>
    <property type="match status" value="1"/>
</dbReference>
<dbReference type="PANTHER" id="PTHR43031">
    <property type="entry name" value="FAD-DEPENDENT OXIDOREDUCTASE"/>
    <property type="match status" value="1"/>
</dbReference>